<dbReference type="EMBL" id="BACD03000036">
    <property type="protein sequence ID" value="GAO50689.1"/>
    <property type="molecule type" value="Genomic_DNA"/>
</dbReference>
<gene>
    <name evidence="5" type="ORF">G7K_4811-t1</name>
</gene>
<name>A0A0E9NLG5_SAICN</name>
<dbReference type="PANTHER" id="PTHR37534:SF23">
    <property type="entry name" value="ZN(II)2CYS6 TRANSCRIPTION FACTOR (EUROFUNG)"/>
    <property type="match status" value="1"/>
</dbReference>
<dbReference type="GO" id="GO:0045944">
    <property type="term" value="P:positive regulation of transcription by RNA polymerase II"/>
    <property type="evidence" value="ECO:0007669"/>
    <property type="project" value="TreeGrafter"/>
</dbReference>
<dbReference type="Pfam" id="PF11951">
    <property type="entry name" value="Fungal_trans_2"/>
    <property type="match status" value="1"/>
</dbReference>
<evidence type="ECO:0000313" key="6">
    <source>
        <dbReference type="Proteomes" id="UP000033140"/>
    </source>
</evidence>
<reference evidence="5 6" key="3">
    <citation type="journal article" date="2015" name="Genome Announc.">
        <title>Draft Genome Sequence of the Archiascomycetous Yeast Saitoella complicata.</title>
        <authorList>
            <person name="Yamauchi K."/>
            <person name="Kondo S."/>
            <person name="Hamamoto M."/>
            <person name="Takahashi Y."/>
            <person name="Ogura Y."/>
            <person name="Hayashi T."/>
            <person name="Nishida H."/>
        </authorList>
    </citation>
    <scope>NUCLEOTIDE SEQUENCE [LARGE SCALE GENOMIC DNA]</scope>
    <source>
        <strain evidence="5 6">NRRL Y-17804</strain>
    </source>
</reference>
<dbReference type="SMART" id="SM00066">
    <property type="entry name" value="GAL4"/>
    <property type="match status" value="1"/>
</dbReference>
<dbReference type="PANTHER" id="PTHR37534">
    <property type="entry name" value="TRANSCRIPTIONAL ACTIVATOR PROTEIN UGA3"/>
    <property type="match status" value="1"/>
</dbReference>
<dbReference type="InterPro" id="IPR036864">
    <property type="entry name" value="Zn2-C6_fun-type_DNA-bd_sf"/>
</dbReference>
<dbReference type="GO" id="GO:0000981">
    <property type="term" value="F:DNA-binding transcription factor activity, RNA polymerase II-specific"/>
    <property type="evidence" value="ECO:0007669"/>
    <property type="project" value="InterPro"/>
</dbReference>
<accession>A0A0E9NLG5</accession>
<dbReference type="CDD" id="cd12148">
    <property type="entry name" value="fungal_TF_MHR"/>
    <property type="match status" value="1"/>
</dbReference>
<evidence type="ECO:0000259" key="4">
    <source>
        <dbReference type="PROSITE" id="PS50048"/>
    </source>
</evidence>
<dbReference type="Pfam" id="PF00172">
    <property type="entry name" value="Zn_clus"/>
    <property type="match status" value="1"/>
</dbReference>
<dbReference type="STRING" id="698492.A0A0E9NLG5"/>
<reference evidence="5 6" key="1">
    <citation type="journal article" date="2011" name="J. Gen. Appl. Microbiol.">
        <title>Draft genome sequencing of the enigmatic yeast Saitoella complicata.</title>
        <authorList>
            <person name="Nishida H."/>
            <person name="Hamamoto M."/>
            <person name="Sugiyama J."/>
        </authorList>
    </citation>
    <scope>NUCLEOTIDE SEQUENCE [LARGE SCALE GENOMIC DNA]</scope>
    <source>
        <strain evidence="5 6">NRRL Y-17804</strain>
    </source>
</reference>
<feature type="region of interest" description="Disordered" evidence="3">
    <location>
        <begin position="307"/>
        <end position="329"/>
    </location>
</feature>
<keyword evidence="6" id="KW-1185">Reference proteome</keyword>
<sequence length="993" mass="109934">MSAVGKIYPVRSLGALLSLRIANDRAGDANYKSMTMTSPPDRYPRMYSSRPLDPLPQHHHQHSQHPSQYQPSPGHPANGPYTVLPPLPRHLSPSRYSNSYQHQPPSPPRQFSHAPPSAYATHPGPAPMPSRLPSYPYQQSNGFYDNQMHGRYSEEHSMQAENDYHHPGLAGMQQMNQMKPTSYPALPQKPVKKRTKTGCMTCRKRRIKCDETKPTCRNCAKSKRACEGYGVRVSFREGYQPKEGGSPPGVSPASGQAYGHSDHGVQRQDSYDQNAAILPPLKQQDIYAQTMPVRSSPLPGLEFDRRPSLPSLADVPRTSTFVDSPPSMGIRAIPSRNAYPQSDVRSSIDYGTRPSQMFPTRSQSMNDVPTHQPSALTGSGLHSLVNAAEQQYSRSIMRAVHAPRLHGDSEDDEHEYYHKPAGGVRTPPQPRQSIDSNAPSVTSNGSGSPRMSISALLGGAPAPVVNTARIDEAEQDDLSLYEPEDQNMLASAGKAYAGLGMMDAATTQIFNHFLFVLGPIMNTFDSAPADPEALFKDPLVAEKNLWTYLIPMMAMRHDALLHSVLALSALHMSKVAGGPGHVPLLHYHLAIRKLRRVLEAGEREARDEAMLAATLLLSYYEVMSAEHVKWGRHMIGAKNLVKTILEKERVGQGSKDPVMQLAREKLVWLYLRVDMIQALLSGNGMLLDRQYWHSFVPRNTPAESVNFHDHLLLLMSRLANFCATDRERKVSQAGDDNASAQALEQWESLENDLRTWYCALPQDLLPFNEKDAPKHLTPFGLAVYFKEPAIAALHFFYSTAVIQLRRAHPSLPATREGQIRGSAARTAGHCTLVPAIVAGLLFSSGVMLPSMAATGQQLSKHYPPSSSIISALLASTFPMLVAGLQAQAADQRAFLEESMEAIFELTGSLTASRVIEGYMFAWGQKQKVTRCPTGDLEDLSERRERRIMLDQESGEQLQWVLLTNPERIGFATGVLGELDNEDYELFRGRLVKS</sequence>
<dbReference type="InterPro" id="IPR001138">
    <property type="entry name" value="Zn2Cys6_DnaBD"/>
</dbReference>
<feature type="region of interest" description="Disordered" evidence="3">
    <location>
        <begin position="237"/>
        <end position="266"/>
    </location>
</feature>
<evidence type="ECO:0000256" key="3">
    <source>
        <dbReference type="SAM" id="MobiDB-lite"/>
    </source>
</evidence>
<dbReference type="AlphaFoldDB" id="A0A0E9NLG5"/>
<dbReference type="GO" id="GO:0008270">
    <property type="term" value="F:zinc ion binding"/>
    <property type="evidence" value="ECO:0007669"/>
    <property type="project" value="InterPro"/>
</dbReference>
<feature type="compositionally biased region" description="Low complexity" evidence="3">
    <location>
        <begin position="64"/>
        <end position="76"/>
    </location>
</feature>
<dbReference type="PROSITE" id="PS00463">
    <property type="entry name" value="ZN2_CY6_FUNGAL_1"/>
    <property type="match status" value="1"/>
</dbReference>
<dbReference type="PROSITE" id="PS50048">
    <property type="entry name" value="ZN2_CY6_FUNGAL_2"/>
    <property type="match status" value="1"/>
</dbReference>
<feature type="domain" description="Zn(2)-C6 fungal-type" evidence="4">
    <location>
        <begin position="198"/>
        <end position="226"/>
    </location>
</feature>
<keyword evidence="2" id="KW-0539">Nucleus</keyword>
<dbReference type="Gene3D" id="4.10.240.10">
    <property type="entry name" value="Zn(2)-C6 fungal-type DNA-binding domain"/>
    <property type="match status" value="1"/>
</dbReference>
<dbReference type="SUPFAM" id="SSF57701">
    <property type="entry name" value="Zn2/Cys6 DNA-binding domain"/>
    <property type="match status" value="1"/>
</dbReference>
<evidence type="ECO:0000313" key="5">
    <source>
        <dbReference type="EMBL" id="GAO50689.1"/>
    </source>
</evidence>
<reference evidence="5 6" key="2">
    <citation type="journal article" date="2014" name="J. Gen. Appl. Microbiol.">
        <title>The early diverging ascomycetous budding yeast Saitoella complicata has three histone deacetylases belonging to the Clr6, Hos2, and Rpd3 lineages.</title>
        <authorList>
            <person name="Nishida H."/>
            <person name="Matsumoto T."/>
            <person name="Kondo S."/>
            <person name="Hamamoto M."/>
            <person name="Yoshikawa H."/>
        </authorList>
    </citation>
    <scope>NUCLEOTIDE SEQUENCE [LARGE SCALE GENOMIC DNA]</scope>
    <source>
        <strain evidence="5 6">NRRL Y-17804</strain>
    </source>
</reference>
<dbReference type="CDD" id="cd00067">
    <property type="entry name" value="GAL4"/>
    <property type="match status" value="1"/>
</dbReference>
<proteinExistence type="predicted"/>
<dbReference type="GO" id="GO:0005634">
    <property type="term" value="C:nucleus"/>
    <property type="evidence" value="ECO:0007669"/>
    <property type="project" value="UniProtKB-SubCell"/>
</dbReference>
<dbReference type="GO" id="GO:0000976">
    <property type="term" value="F:transcription cis-regulatory region binding"/>
    <property type="evidence" value="ECO:0007669"/>
    <property type="project" value="TreeGrafter"/>
</dbReference>
<comment type="caution">
    <text evidence="5">The sequence shown here is derived from an EMBL/GenBank/DDBJ whole genome shotgun (WGS) entry which is preliminary data.</text>
</comment>
<evidence type="ECO:0000256" key="2">
    <source>
        <dbReference type="ARBA" id="ARBA00023242"/>
    </source>
</evidence>
<protein>
    <recommendedName>
        <fullName evidence="4">Zn(2)-C6 fungal-type domain-containing protein</fullName>
    </recommendedName>
</protein>
<comment type="subcellular location">
    <subcellularLocation>
        <location evidence="1">Nucleus</location>
    </subcellularLocation>
</comment>
<dbReference type="Proteomes" id="UP000033140">
    <property type="component" value="Unassembled WGS sequence"/>
</dbReference>
<feature type="compositionally biased region" description="Polar residues" evidence="3">
    <location>
        <begin position="431"/>
        <end position="451"/>
    </location>
</feature>
<evidence type="ECO:0000256" key="1">
    <source>
        <dbReference type="ARBA" id="ARBA00004123"/>
    </source>
</evidence>
<dbReference type="InterPro" id="IPR021858">
    <property type="entry name" value="Fun_TF"/>
</dbReference>
<organism evidence="5 6">
    <name type="scientific">Saitoella complicata (strain BCRC 22490 / CBS 7301 / JCM 7358 / NBRC 10748 / NRRL Y-17804)</name>
    <dbReference type="NCBI Taxonomy" id="698492"/>
    <lineage>
        <taxon>Eukaryota</taxon>
        <taxon>Fungi</taxon>
        <taxon>Dikarya</taxon>
        <taxon>Ascomycota</taxon>
        <taxon>Taphrinomycotina</taxon>
        <taxon>Taphrinomycotina incertae sedis</taxon>
        <taxon>Saitoella</taxon>
    </lineage>
</organism>
<feature type="region of interest" description="Disordered" evidence="3">
    <location>
        <begin position="406"/>
        <end position="455"/>
    </location>
</feature>
<feature type="region of interest" description="Disordered" evidence="3">
    <location>
        <begin position="30"/>
        <end position="147"/>
    </location>
</feature>
<dbReference type="OMA" id="IAGIWMN"/>